<reference evidence="1" key="2">
    <citation type="submission" date="2020-11" db="EMBL/GenBank/DDBJ databases">
        <authorList>
            <person name="McCartney M.A."/>
            <person name="Auch B."/>
            <person name="Kono T."/>
            <person name="Mallez S."/>
            <person name="Becker A."/>
            <person name="Gohl D.M."/>
            <person name="Silverstein K.A.T."/>
            <person name="Koren S."/>
            <person name="Bechman K.B."/>
            <person name="Herman A."/>
            <person name="Abrahante J.E."/>
            <person name="Garbe J."/>
        </authorList>
    </citation>
    <scope>NUCLEOTIDE SEQUENCE</scope>
    <source>
        <strain evidence="1">Duluth1</strain>
        <tissue evidence="1">Whole animal</tissue>
    </source>
</reference>
<gene>
    <name evidence="1" type="ORF">DPMN_018795</name>
</gene>
<reference evidence="1" key="1">
    <citation type="journal article" date="2019" name="bioRxiv">
        <title>The Genome of the Zebra Mussel, Dreissena polymorpha: A Resource for Invasive Species Research.</title>
        <authorList>
            <person name="McCartney M.A."/>
            <person name="Auch B."/>
            <person name="Kono T."/>
            <person name="Mallez S."/>
            <person name="Zhang Y."/>
            <person name="Obille A."/>
            <person name="Becker A."/>
            <person name="Abrahante J.E."/>
            <person name="Garbe J."/>
            <person name="Badalamenti J.P."/>
            <person name="Herman A."/>
            <person name="Mangelson H."/>
            <person name="Liachko I."/>
            <person name="Sullivan S."/>
            <person name="Sone E.D."/>
            <person name="Koren S."/>
            <person name="Silverstein K.A.T."/>
            <person name="Beckman K.B."/>
            <person name="Gohl D.M."/>
        </authorList>
    </citation>
    <scope>NUCLEOTIDE SEQUENCE</scope>
    <source>
        <strain evidence="1">Duluth1</strain>
        <tissue evidence="1">Whole animal</tissue>
    </source>
</reference>
<evidence type="ECO:0000313" key="1">
    <source>
        <dbReference type="EMBL" id="KAH3894638.1"/>
    </source>
</evidence>
<evidence type="ECO:0000313" key="2">
    <source>
        <dbReference type="Proteomes" id="UP000828390"/>
    </source>
</evidence>
<comment type="caution">
    <text evidence="1">The sequence shown here is derived from an EMBL/GenBank/DDBJ whole genome shotgun (WGS) entry which is preliminary data.</text>
</comment>
<dbReference type="AlphaFoldDB" id="A0A9D4NH89"/>
<sequence length="60" mass="7086">MSHDPNKTKVLTSEEHLWKRKVKEAIEIKQRRPSLNRDEGLELPRVYDSLLMSRDPSPVM</sequence>
<name>A0A9D4NH89_DREPO</name>
<proteinExistence type="predicted"/>
<dbReference type="Proteomes" id="UP000828390">
    <property type="component" value="Unassembled WGS sequence"/>
</dbReference>
<dbReference type="EMBL" id="JAIWYP010000001">
    <property type="protein sequence ID" value="KAH3894638.1"/>
    <property type="molecule type" value="Genomic_DNA"/>
</dbReference>
<protein>
    <submittedName>
        <fullName evidence="1">Uncharacterized protein</fullName>
    </submittedName>
</protein>
<keyword evidence="2" id="KW-1185">Reference proteome</keyword>
<organism evidence="1 2">
    <name type="scientific">Dreissena polymorpha</name>
    <name type="common">Zebra mussel</name>
    <name type="synonym">Mytilus polymorpha</name>
    <dbReference type="NCBI Taxonomy" id="45954"/>
    <lineage>
        <taxon>Eukaryota</taxon>
        <taxon>Metazoa</taxon>
        <taxon>Spiralia</taxon>
        <taxon>Lophotrochozoa</taxon>
        <taxon>Mollusca</taxon>
        <taxon>Bivalvia</taxon>
        <taxon>Autobranchia</taxon>
        <taxon>Heteroconchia</taxon>
        <taxon>Euheterodonta</taxon>
        <taxon>Imparidentia</taxon>
        <taxon>Neoheterodontei</taxon>
        <taxon>Myida</taxon>
        <taxon>Dreissenoidea</taxon>
        <taxon>Dreissenidae</taxon>
        <taxon>Dreissena</taxon>
    </lineage>
</organism>
<accession>A0A9D4NH89</accession>